<dbReference type="RefSeq" id="WP_030005327.1">
    <property type="nucleotide sequence ID" value="NC_022549.1"/>
</dbReference>
<sequence>MKELTIEQKVGQLMLIGWQSKDVDEMVELIRKYHFGNVILFTRNIGTKEELKQMCDKIQEASLLYNGVKAFIAIDQEGGSIRRIYDESFTDVPGHMAIGAASFHNKEAAYEIGSILGQELKSCGVNFDLAPVVDINTNPYNPVIANRAFSDDPETVKGLAKDFSRGLQKSGVLSCYKHFIGHGNVEVDSHLDLPHLNTSLEDLRKTELVPYMDSFISDSIMTAHILYKQIDDRFPASISSKIIKGLLRDELNYNGLVLTDCFEMDAISRAFSLSEASVFAINAGADMVMMSHSFGKQLTARNGILNAVKTKEIKMETIDKAVNRILSLKEKYTKESQVVVDLVKNQETAKKVSLESVTITHGKPFQINDQCVCIGVTNYLHSVAEDANVEKLDIAKLIGNHYGIEYLSIDNKNFNVNDIIAFVKNQKVVLCLADSHLTLVQRVLYSNLIANGNEVMLISLRTPYDLLGQSLPVCHICLYEYTKQSLDSLKQVLDGRKTVGKLPVKIKERQDDRQIYKHKSHLIRQALMYVEENYQREITLSILAEHLLISTVHLSRVFKKETGVNFISYLTNFRIEKAKSFLITSQLRVYEIANLCGFSDVNYFSKVFYKVVGINPIDYRNNYDYYD</sequence>
<dbReference type="STRING" id="61635.BN85314460"/>
<name>U4KPS5_9MOLU</name>
<dbReference type="GO" id="GO:0004553">
    <property type="term" value="F:hydrolase activity, hydrolyzing O-glycosyl compounds"/>
    <property type="evidence" value="ECO:0007669"/>
    <property type="project" value="InterPro"/>
</dbReference>
<evidence type="ECO:0000313" key="8">
    <source>
        <dbReference type="Proteomes" id="UP000032737"/>
    </source>
</evidence>
<dbReference type="GO" id="GO:0009254">
    <property type="term" value="P:peptidoglycan turnover"/>
    <property type="evidence" value="ECO:0007669"/>
    <property type="project" value="TreeGrafter"/>
</dbReference>
<reference evidence="7 8" key="1">
    <citation type="journal article" date="2013" name="J. Mol. Microbiol. Biotechnol.">
        <title>Analysis of the Complete Genomes of Acholeplasma brassicae , A. palmae and A. laidlawii and Their Comparison to the Obligate Parasites from ' Candidatus Phytoplasma'.</title>
        <authorList>
            <person name="Kube M."/>
            <person name="Siewert C."/>
            <person name="Migdoll A.M."/>
            <person name="Duduk B."/>
            <person name="Holz S."/>
            <person name="Rabus R."/>
            <person name="Seemuller E."/>
            <person name="Mitrovic J."/>
            <person name="Muller I."/>
            <person name="Buttner C."/>
            <person name="Reinhardt R."/>
        </authorList>
    </citation>
    <scope>NUCLEOTIDE SEQUENCE [LARGE SCALE GENOMIC DNA]</scope>
    <source>
        <strain evidence="8">0502</strain>
    </source>
</reference>
<evidence type="ECO:0000256" key="5">
    <source>
        <dbReference type="ARBA" id="ARBA00023295"/>
    </source>
</evidence>
<evidence type="ECO:0000256" key="3">
    <source>
        <dbReference type="ARBA" id="ARBA00023015"/>
    </source>
</evidence>
<dbReference type="PANTHER" id="PTHR30480">
    <property type="entry name" value="BETA-HEXOSAMINIDASE-RELATED"/>
    <property type="match status" value="1"/>
</dbReference>
<accession>U4KPS5</accession>
<dbReference type="InterPro" id="IPR009057">
    <property type="entry name" value="Homeodomain-like_sf"/>
</dbReference>
<feature type="domain" description="HTH araC/xylS-type" evidence="6">
    <location>
        <begin position="524"/>
        <end position="622"/>
    </location>
</feature>
<keyword evidence="4" id="KW-0804">Transcription</keyword>
<organism evidence="7 8">
    <name type="scientific">Acholeplasma brassicae</name>
    <dbReference type="NCBI Taxonomy" id="61635"/>
    <lineage>
        <taxon>Bacteria</taxon>
        <taxon>Bacillati</taxon>
        <taxon>Mycoplasmatota</taxon>
        <taxon>Mollicutes</taxon>
        <taxon>Acholeplasmatales</taxon>
        <taxon>Acholeplasmataceae</taxon>
        <taxon>Acholeplasma</taxon>
    </lineage>
</organism>
<evidence type="ECO:0000256" key="4">
    <source>
        <dbReference type="ARBA" id="ARBA00023163"/>
    </source>
</evidence>
<dbReference type="Proteomes" id="UP000032737">
    <property type="component" value="Chromosome"/>
</dbReference>
<dbReference type="InterPro" id="IPR018060">
    <property type="entry name" value="HTH_AraC"/>
</dbReference>
<evidence type="ECO:0000313" key="7">
    <source>
        <dbReference type="EMBL" id="CCV66467.1"/>
    </source>
</evidence>
<dbReference type="OrthoDB" id="9805821at2"/>
<gene>
    <name evidence="7" type="ORF">BN85314460</name>
</gene>
<keyword evidence="2 7" id="KW-0378">Hydrolase</keyword>
<dbReference type="PANTHER" id="PTHR30480:SF16">
    <property type="entry name" value="GLYCOSIDE HYDROLASE FAMILY 3 DOMAIN PROTEIN"/>
    <property type="match status" value="1"/>
</dbReference>
<proteinExistence type="inferred from homology"/>
<dbReference type="PROSITE" id="PS01124">
    <property type="entry name" value="HTH_ARAC_FAMILY_2"/>
    <property type="match status" value="1"/>
</dbReference>
<evidence type="ECO:0000256" key="1">
    <source>
        <dbReference type="ARBA" id="ARBA00005336"/>
    </source>
</evidence>
<dbReference type="NCBIfam" id="NF003740">
    <property type="entry name" value="PRK05337.1"/>
    <property type="match status" value="1"/>
</dbReference>
<dbReference type="InterPro" id="IPR036962">
    <property type="entry name" value="Glyco_hydro_3_N_sf"/>
</dbReference>
<dbReference type="EMBL" id="FO681348">
    <property type="protein sequence ID" value="CCV66467.1"/>
    <property type="molecule type" value="Genomic_DNA"/>
</dbReference>
<dbReference type="KEGG" id="abra:BN85314460"/>
<dbReference type="Gene3D" id="1.10.10.60">
    <property type="entry name" value="Homeodomain-like"/>
    <property type="match status" value="2"/>
</dbReference>
<comment type="similarity">
    <text evidence="1">Belongs to the glycosyl hydrolase 3 family.</text>
</comment>
<keyword evidence="5" id="KW-0326">Glycosidase</keyword>
<keyword evidence="3" id="KW-0805">Transcription regulation</keyword>
<dbReference type="HOGENOM" id="CLU_008392_5_3_14"/>
<dbReference type="Gene3D" id="3.20.20.300">
    <property type="entry name" value="Glycoside hydrolase, family 3, N-terminal domain"/>
    <property type="match status" value="1"/>
</dbReference>
<dbReference type="InterPro" id="IPR050226">
    <property type="entry name" value="NagZ_Beta-hexosaminidase"/>
</dbReference>
<dbReference type="GO" id="GO:0003700">
    <property type="term" value="F:DNA-binding transcription factor activity"/>
    <property type="evidence" value="ECO:0007669"/>
    <property type="project" value="InterPro"/>
</dbReference>
<dbReference type="SUPFAM" id="SSF51445">
    <property type="entry name" value="(Trans)glycosidases"/>
    <property type="match status" value="1"/>
</dbReference>
<dbReference type="GO" id="GO:0005975">
    <property type="term" value="P:carbohydrate metabolic process"/>
    <property type="evidence" value="ECO:0007669"/>
    <property type="project" value="InterPro"/>
</dbReference>
<dbReference type="GO" id="GO:0043565">
    <property type="term" value="F:sequence-specific DNA binding"/>
    <property type="evidence" value="ECO:0007669"/>
    <property type="project" value="InterPro"/>
</dbReference>
<dbReference type="Pfam" id="PF12833">
    <property type="entry name" value="HTH_18"/>
    <property type="match status" value="1"/>
</dbReference>
<evidence type="ECO:0000259" key="6">
    <source>
        <dbReference type="PROSITE" id="PS01124"/>
    </source>
</evidence>
<keyword evidence="8" id="KW-1185">Reference proteome</keyword>
<dbReference type="InterPro" id="IPR017853">
    <property type="entry name" value="GH"/>
</dbReference>
<dbReference type="AlphaFoldDB" id="U4KPS5"/>
<dbReference type="SMART" id="SM00342">
    <property type="entry name" value="HTH_ARAC"/>
    <property type="match status" value="1"/>
</dbReference>
<dbReference type="SUPFAM" id="SSF46689">
    <property type="entry name" value="Homeodomain-like"/>
    <property type="match status" value="2"/>
</dbReference>
<protein>
    <submittedName>
        <fullName evidence="7">Glycosyl hydrolase</fullName>
    </submittedName>
</protein>
<evidence type="ECO:0000256" key="2">
    <source>
        <dbReference type="ARBA" id="ARBA00022801"/>
    </source>
</evidence>
<dbReference type="Pfam" id="PF00933">
    <property type="entry name" value="Glyco_hydro_3"/>
    <property type="match status" value="1"/>
</dbReference>
<dbReference type="InterPro" id="IPR001764">
    <property type="entry name" value="Glyco_hydro_3_N"/>
</dbReference>